<reference evidence="5 6" key="1">
    <citation type="submission" date="2018-09" db="EMBL/GenBank/DDBJ databases">
        <title>Zymobacter palmae IAM14233 (=T109) whole genome analysis.</title>
        <authorList>
            <person name="Yanase H."/>
        </authorList>
    </citation>
    <scope>NUCLEOTIDE SEQUENCE [LARGE SCALE GENOMIC DNA]</scope>
    <source>
        <strain evidence="5 6">IAM14233</strain>
    </source>
</reference>
<evidence type="ECO:0000259" key="4">
    <source>
        <dbReference type="Pfam" id="PF02894"/>
    </source>
</evidence>
<dbReference type="Proteomes" id="UP000267342">
    <property type="component" value="Chromosome"/>
</dbReference>
<feature type="domain" description="Gfo/Idh/MocA-like oxidoreductase C-terminal" evidence="4">
    <location>
        <begin position="133"/>
        <end position="342"/>
    </location>
</feature>
<dbReference type="PANTHER" id="PTHR43708">
    <property type="entry name" value="CONSERVED EXPRESSED OXIDOREDUCTASE (EUROFUNG)"/>
    <property type="match status" value="1"/>
</dbReference>
<sequence length="351" mass="38631">MDMLRVGVIGFGYATKTFHVPLILATEGLALAAISTSRPDDVAAVLPDVPCVDSPEALLALPDIDIIVIPTPNDTHFPLAKQAMESGHHVVVDKPFALSVAEASTLMALAKEKGVVLSVFHNRRWDSDFMTLRKAIDEGHLGTVTEAELRYDRYRPEVRQRWREQNVPGGGLWYDLGPHLLDQAVQLFGMPDAIQADIASLRPGGLSDDHAQATLFYPQRRITLHASMLVATETPHYTVNGTHGGYVKYGLDVQEDQLKAGMQPGDDQWGVDPRPALLLTRNEQGDLDERAYASVPGDYRCYYRQFRDAVLGRGDNPVTPEQALRIIHLIEQGIASSQSGARIVIKNIPLS</sequence>
<comment type="similarity">
    <text evidence="1">Belongs to the Gfo/Idh/MocA family.</text>
</comment>
<keyword evidence="6" id="KW-1185">Reference proteome</keyword>
<evidence type="ECO:0000256" key="2">
    <source>
        <dbReference type="ARBA" id="ARBA00023002"/>
    </source>
</evidence>
<evidence type="ECO:0000259" key="3">
    <source>
        <dbReference type="Pfam" id="PF01408"/>
    </source>
</evidence>
<dbReference type="SUPFAM" id="SSF51735">
    <property type="entry name" value="NAD(P)-binding Rossmann-fold domains"/>
    <property type="match status" value="1"/>
</dbReference>
<dbReference type="Gene3D" id="3.30.360.10">
    <property type="entry name" value="Dihydrodipicolinate Reductase, domain 2"/>
    <property type="match status" value="1"/>
</dbReference>
<dbReference type="PANTHER" id="PTHR43708:SF5">
    <property type="entry name" value="CONSERVED EXPRESSED OXIDOREDUCTASE (EUROFUNG)-RELATED"/>
    <property type="match status" value="1"/>
</dbReference>
<dbReference type="InterPro" id="IPR051317">
    <property type="entry name" value="Gfo/Idh/MocA_oxidoreduct"/>
</dbReference>
<evidence type="ECO:0000313" key="6">
    <source>
        <dbReference type="Proteomes" id="UP000267342"/>
    </source>
</evidence>
<organism evidence="5 6">
    <name type="scientific">Zymobacter palmae</name>
    <dbReference type="NCBI Taxonomy" id="33074"/>
    <lineage>
        <taxon>Bacteria</taxon>
        <taxon>Pseudomonadati</taxon>
        <taxon>Pseudomonadota</taxon>
        <taxon>Gammaproteobacteria</taxon>
        <taxon>Oceanospirillales</taxon>
        <taxon>Halomonadaceae</taxon>
        <taxon>Zymobacter group</taxon>
        <taxon>Zymobacter</taxon>
    </lineage>
</organism>
<evidence type="ECO:0000256" key="1">
    <source>
        <dbReference type="ARBA" id="ARBA00010928"/>
    </source>
</evidence>
<dbReference type="InterPro" id="IPR036291">
    <property type="entry name" value="NAD(P)-bd_dom_sf"/>
</dbReference>
<dbReference type="NCBIfam" id="NF008607">
    <property type="entry name" value="PRK11579.1"/>
    <property type="match status" value="1"/>
</dbReference>
<dbReference type="RefSeq" id="WP_038279419.1">
    <property type="nucleotide sequence ID" value="NZ_AP018933.1"/>
</dbReference>
<dbReference type="InterPro" id="IPR004104">
    <property type="entry name" value="Gfo/Idh/MocA-like_OxRdtase_C"/>
</dbReference>
<dbReference type="Pfam" id="PF02894">
    <property type="entry name" value="GFO_IDH_MocA_C"/>
    <property type="match status" value="1"/>
</dbReference>
<accession>A0A348HDM6</accession>
<dbReference type="GO" id="GO:0016491">
    <property type="term" value="F:oxidoreductase activity"/>
    <property type="evidence" value="ECO:0007669"/>
    <property type="project" value="UniProtKB-KW"/>
</dbReference>
<gene>
    <name evidence="5" type="ORF">ZBT109_0956</name>
</gene>
<dbReference type="OrthoDB" id="9774191at2"/>
<dbReference type="EMBL" id="AP018933">
    <property type="protein sequence ID" value="BBG29728.1"/>
    <property type="molecule type" value="Genomic_DNA"/>
</dbReference>
<dbReference type="GO" id="GO:0000166">
    <property type="term" value="F:nucleotide binding"/>
    <property type="evidence" value="ECO:0007669"/>
    <property type="project" value="InterPro"/>
</dbReference>
<dbReference type="AlphaFoldDB" id="A0A348HDM6"/>
<protein>
    <submittedName>
        <fullName evidence="5">Predicted dehydrogenases</fullName>
    </submittedName>
</protein>
<evidence type="ECO:0000313" key="5">
    <source>
        <dbReference type="EMBL" id="BBG29728.1"/>
    </source>
</evidence>
<dbReference type="InterPro" id="IPR000683">
    <property type="entry name" value="Gfo/Idh/MocA-like_OxRdtase_N"/>
</dbReference>
<feature type="domain" description="Gfo/Idh/MocA-like oxidoreductase N-terminal" evidence="3">
    <location>
        <begin position="4"/>
        <end position="121"/>
    </location>
</feature>
<name>A0A348HDM6_9GAMM</name>
<proteinExistence type="inferred from homology"/>
<dbReference type="KEGG" id="zpl:ZBT109_0956"/>
<dbReference type="STRING" id="1123510.GCA_000620025_00989"/>
<dbReference type="Gene3D" id="3.40.50.720">
    <property type="entry name" value="NAD(P)-binding Rossmann-like Domain"/>
    <property type="match status" value="1"/>
</dbReference>
<keyword evidence="2" id="KW-0560">Oxidoreductase</keyword>
<dbReference type="Pfam" id="PF01408">
    <property type="entry name" value="GFO_IDH_MocA"/>
    <property type="match status" value="1"/>
</dbReference>